<protein>
    <submittedName>
        <fullName evidence="1">Uncharacterized protein</fullName>
    </submittedName>
</protein>
<evidence type="ECO:0000313" key="2">
    <source>
        <dbReference type="Proteomes" id="UP001367508"/>
    </source>
</evidence>
<comment type="caution">
    <text evidence="1">The sequence shown here is derived from an EMBL/GenBank/DDBJ whole genome shotgun (WGS) entry which is preliminary data.</text>
</comment>
<keyword evidence="2" id="KW-1185">Reference proteome</keyword>
<gene>
    <name evidence="1" type="ORF">VNO77_21491</name>
</gene>
<proteinExistence type="predicted"/>
<reference evidence="1 2" key="1">
    <citation type="submission" date="2024-01" db="EMBL/GenBank/DDBJ databases">
        <title>The genomes of 5 underutilized Papilionoideae crops provide insights into root nodulation and disease resistanc.</title>
        <authorList>
            <person name="Jiang F."/>
        </authorList>
    </citation>
    <scope>NUCLEOTIDE SEQUENCE [LARGE SCALE GENOMIC DNA]</scope>
    <source>
        <strain evidence="1">LVBAO_FW01</strain>
        <tissue evidence="1">Leaves</tissue>
    </source>
</reference>
<evidence type="ECO:0000313" key="1">
    <source>
        <dbReference type="EMBL" id="KAK7340778.1"/>
    </source>
</evidence>
<sequence>MEPILKVVSTFFLWSSQASILFHKSYYIQKTLLSDFVKVFIFSSWVVASASFGDLGMLHFALDLSGLEQKQIWVIMLDAP</sequence>
<name>A0AAN9LW93_CANGL</name>
<accession>A0AAN9LW93</accession>
<dbReference type="Proteomes" id="UP001367508">
    <property type="component" value="Unassembled WGS sequence"/>
</dbReference>
<dbReference type="AlphaFoldDB" id="A0AAN9LW93"/>
<dbReference type="EMBL" id="JAYMYQ010000004">
    <property type="protein sequence ID" value="KAK7340778.1"/>
    <property type="molecule type" value="Genomic_DNA"/>
</dbReference>
<organism evidence="1 2">
    <name type="scientific">Canavalia gladiata</name>
    <name type="common">Sword bean</name>
    <name type="synonym">Dolichos gladiatus</name>
    <dbReference type="NCBI Taxonomy" id="3824"/>
    <lineage>
        <taxon>Eukaryota</taxon>
        <taxon>Viridiplantae</taxon>
        <taxon>Streptophyta</taxon>
        <taxon>Embryophyta</taxon>
        <taxon>Tracheophyta</taxon>
        <taxon>Spermatophyta</taxon>
        <taxon>Magnoliopsida</taxon>
        <taxon>eudicotyledons</taxon>
        <taxon>Gunneridae</taxon>
        <taxon>Pentapetalae</taxon>
        <taxon>rosids</taxon>
        <taxon>fabids</taxon>
        <taxon>Fabales</taxon>
        <taxon>Fabaceae</taxon>
        <taxon>Papilionoideae</taxon>
        <taxon>50 kb inversion clade</taxon>
        <taxon>NPAAA clade</taxon>
        <taxon>indigoferoid/millettioid clade</taxon>
        <taxon>Phaseoleae</taxon>
        <taxon>Canavalia</taxon>
    </lineage>
</organism>